<evidence type="ECO:0000313" key="24">
    <source>
        <dbReference type="Proteomes" id="UP000351155"/>
    </source>
</evidence>
<evidence type="ECO:0000256" key="5">
    <source>
        <dbReference type="ARBA" id="ARBA00022475"/>
    </source>
</evidence>
<comment type="cofactor">
    <cofactor evidence="1">
        <name>Mn(2+)</name>
        <dbReference type="ChEBI" id="CHEBI:29035"/>
    </cofactor>
</comment>
<evidence type="ECO:0000256" key="3">
    <source>
        <dbReference type="ARBA" id="ARBA00010141"/>
    </source>
</evidence>
<dbReference type="SUPFAM" id="SSF56327">
    <property type="entry name" value="LDH C-terminal domain-like"/>
    <property type="match status" value="1"/>
</dbReference>
<dbReference type="InterPro" id="IPR015955">
    <property type="entry name" value="Lactate_DH/Glyco_Ohase_4_C"/>
</dbReference>
<dbReference type="Gene3D" id="3.90.1820.10">
    <property type="entry name" value="AglA-like glucosidase"/>
    <property type="match status" value="1"/>
</dbReference>
<dbReference type="Gene3D" id="3.30.1360.60">
    <property type="entry name" value="Glucose permease domain IIB"/>
    <property type="match status" value="1"/>
</dbReference>
<gene>
    <name evidence="23" type="primary">ptsG_7</name>
    <name evidence="23" type="ORF">NCTC12126_05132</name>
</gene>
<feature type="binding site" evidence="17">
    <location>
        <position position="670"/>
    </location>
    <ligand>
        <name>substrate</name>
    </ligand>
</feature>
<dbReference type="GO" id="GO:0090563">
    <property type="term" value="F:protein-phosphocysteine-sugar phosphotransferase activity"/>
    <property type="evidence" value="ECO:0007669"/>
    <property type="project" value="TreeGrafter"/>
</dbReference>
<name>A0A484Z7X6_9ENTR</name>
<dbReference type="InterPro" id="IPR036291">
    <property type="entry name" value="NAD(P)-bd_dom_sf"/>
</dbReference>
<dbReference type="InterPro" id="IPR018113">
    <property type="entry name" value="PTrfase_EIIB_Cys"/>
</dbReference>
<evidence type="ECO:0000256" key="10">
    <source>
        <dbReference type="ARBA" id="ARBA00022801"/>
    </source>
</evidence>
<dbReference type="GO" id="GO:0005975">
    <property type="term" value="P:carbohydrate metabolic process"/>
    <property type="evidence" value="ECO:0007669"/>
    <property type="project" value="InterPro"/>
</dbReference>
<evidence type="ECO:0000256" key="18">
    <source>
        <dbReference type="PIRSR" id="PIRSR601088-3"/>
    </source>
</evidence>
<reference evidence="23 24" key="1">
    <citation type="submission" date="2019-03" db="EMBL/GenBank/DDBJ databases">
        <authorList>
            <consortium name="Pathogen Informatics"/>
        </authorList>
    </citation>
    <scope>NUCLEOTIDE SEQUENCE [LARGE SCALE GENOMIC DNA]</scope>
    <source>
        <strain evidence="23 24">NCTC12126</strain>
    </source>
</reference>
<dbReference type="PANTHER" id="PTHR30009">
    <property type="entry name" value="CYTOCHROME C-TYPE SYNTHESIS PROTEIN AND PTS TRANSMEMBRANE COMPONENT"/>
    <property type="match status" value="1"/>
</dbReference>
<keyword evidence="5" id="KW-1003">Cell membrane</keyword>
<dbReference type="InterPro" id="IPR053715">
    <property type="entry name" value="GH4_Enzyme_sf"/>
</dbReference>
<feature type="transmembrane region" description="Helical" evidence="21">
    <location>
        <begin position="55"/>
        <end position="82"/>
    </location>
</feature>
<keyword evidence="12 20" id="KW-0520">NAD</keyword>
<feature type="transmembrane region" description="Helical" evidence="21">
    <location>
        <begin position="165"/>
        <end position="188"/>
    </location>
</feature>
<protein>
    <submittedName>
        <fullName evidence="23">PTS system glucose-specific transporter subunit IICBA</fullName>
    </submittedName>
</protein>
<evidence type="ECO:0000256" key="12">
    <source>
        <dbReference type="ARBA" id="ARBA00023027"/>
    </source>
</evidence>
<evidence type="ECO:0000256" key="2">
    <source>
        <dbReference type="ARBA" id="ARBA00004651"/>
    </source>
</evidence>
<feature type="transmembrane region" description="Helical" evidence="21">
    <location>
        <begin position="15"/>
        <end position="35"/>
    </location>
</feature>
<dbReference type="Pfam" id="PF00367">
    <property type="entry name" value="PTS_EIIB"/>
    <property type="match status" value="1"/>
</dbReference>
<keyword evidence="18" id="KW-0533">Nickel</keyword>
<feature type="domain" description="PTS EIIC type-1" evidence="22">
    <location>
        <begin position="2"/>
        <end position="419"/>
    </location>
</feature>
<dbReference type="Proteomes" id="UP000351155">
    <property type="component" value="Unassembled WGS sequence"/>
</dbReference>
<accession>A0A484Z7X6</accession>
<sequence length="767" mass="84098">MKRAVNALQNFGKSLYGPVLILPIVGLFIALGNVLGNGNLAEYLPFLGHPLIQSIGQLIAKSAVSVLVNLALVFAVGIPIGLASRDKGYAALIGLVTFVVFINAMNVTLQLQGELAPADQMKAAGQGMVLGVQVLEMGVFAGILTGALSGYLYNKYSGVQFNGAMAIYSGHCFVAIVMLPVSMLLGVVMSELWPFAQHGISALALAIKGSGPFGVMIYGFLERILVPTGLHHLVYTPFLYTELGGTQEVCGATYQGARNIYFAEMACPDVKQLSSTVVWDARGISKMFGLPAAALAMYMTARPERKAIAKAILIPAALTSLLVGVTEPIEFSFLFVAPLLFVVHAVLTGIGMMLFSLFGVHAIGANGIIDFILYNLPLGTEKSNWPMYIVVGLIMFALYFVVFRFLILHLNMKTPGREDDEQETRLYSKQEYQAKGNNDGLGESIVTGLGGRDNIEVVDNCYTRLRVTGKRCCHYRRAADSERPARKALSNKVTTFRWSTGCTSKKCEKPLRRFSDREQNMFTPPFILSIAGGGSTYTPGIVKSLMVRLQDFPLAEIRLYDIDDARQNTIAPVVEKVIRDHSQSIKFTVTADPEVAFSGAHFVFAQMRVGQYKMREQDEKIPLRHGVVGQETCGPGGLAYGLRTILPMVELVDLVERYAHQKAWIVNYSNPAAIVAEGVRRLRPNARVLNICDMPVAAMRNMGAILGVDRRRLDVDYFGLNHFGWFTRVRVDGEDKLPELRRHIAKFGLLDGGCGQKPIHSTRIRRG</sequence>
<keyword evidence="18" id="KW-0408">Iron</keyword>
<dbReference type="InterPro" id="IPR013013">
    <property type="entry name" value="PTS_EIIC_1"/>
</dbReference>
<proteinExistence type="inferred from homology"/>
<evidence type="ECO:0000313" key="23">
    <source>
        <dbReference type="EMBL" id="VFS43866.1"/>
    </source>
</evidence>
<dbReference type="Pfam" id="PF11975">
    <property type="entry name" value="Glyco_hydro_4C"/>
    <property type="match status" value="1"/>
</dbReference>
<feature type="transmembrane region" description="Helical" evidence="21">
    <location>
        <begin position="385"/>
        <end position="407"/>
    </location>
</feature>
<dbReference type="SUPFAM" id="SSF55604">
    <property type="entry name" value="Glucose permease domain IIB"/>
    <property type="match status" value="1"/>
</dbReference>
<comment type="similarity">
    <text evidence="3 20">Belongs to the glycosyl hydrolase 4 family.</text>
</comment>
<keyword evidence="18" id="KW-0170">Cobalt</keyword>
<dbReference type="InterPro" id="IPR003352">
    <property type="entry name" value="PTS_EIIC"/>
</dbReference>
<evidence type="ECO:0000256" key="20">
    <source>
        <dbReference type="RuleBase" id="RU361152"/>
    </source>
</evidence>
<evidence type="ECO:0000256" key="11">
    <source>
        <dbReference type="ARBA" id="ARBA00022989"/>
    </source>
</evidence>
<dbReference type="SUPFAM" id="SSF51735">
    <property type="entry name" value="NAD(P)-binding Rossmann-fold domains"/>
    <property type="match status" value="1"/>
</dbReference>
<evidence type="ECO:0000256" key="19">
    <source>
        <dbReference type="PIRSR" id="PIRSR601088-4"/>
    </source>
</evidence>
<keyword evidence="16 20" id="KW-0326">Glycosidase</keyword>
<feature type="binding site" evidence="17">
    <location>
        <position position="615"/>
    </location>
    <ligand>
        <name>substrate</name>
    </ligand>
</feature>
<dbReference type="Pfam" id="PF02378">
    <property type="entry name" value="PTS_EIIC"/>
    <property type="match status" value="1"/>
</dbReference>
<feature type="site" description="Increases basicity of active site Tyr" evidence="19">
    <location>
        <position position="631"/>
    </location>
</feature>
<feature type="binding site" evidence="18">
    <location>
        <position position="692"/>
    </location>
    <ligand>
        <name>Mn(2+)</name>
        <dbReference type="ChEBI" id="CHEBI:29035"/>
    </ligand>
</feature>
<feature type="transmembrane region" description="Helical" evidence="21">
    <location>
        <begin position="200"/>
        <end position="221"/>
    </location>
</feature>
<evidence type="ECO:0000256" key="15">
    <source>
        <dbReference type="ARBA" id="ARBA00023277"/>
    </source>
</evidence>
<dbReference type="PROSITE" id="PS51103">
    <property type="entry name" value="PTS_EIIC_TYPE_1"/>
    <property type="match status" value="1"/>
</dbReference>
<dbReference type="EMBL" id="CAADIW010000069">
    <property type="protein sequence ID" value="VFS43866.1"/>
    <property type="molecule type" value="Genomic_DNA"/>
</dbReference>
<evidence type="ECO:0000256" key="4">
    <source>
        <dbReference type="ARBA" id="ARBA00022448"/>
    </source>
</evidence>
<keyword evidence="11 21" id="KW-1133">Transmembrane helix</keyword>
<feature type="binding site" evidence="18">
    <location>
        <position position="722"/>
    </location>
    <ligand>
        <name>Mn(2+)</name>
        <dbReference type="ChEBI" id="CHEBI:29035"/>
    </ligand>
</feature>
<comment type="subcellular location">
    <subcellularLocation>
        <location evidence="2">Cell membrane</location>
        <topology evidence="2">Multi-pass membrane protein</topology>
    </subcellularLocation>
</comment>
<dbReference type="GO" id="GO:0008982">
    <property type="term" value="F:protein-N(PI)-phosphohistidine-sugar phosphotransferase activity"/>
    <property type="evidence" value="ECO:0007669"/>
    <property type="project" value="InterPro"/>
</dbReference>
<organism evidence="23 24">
    <name type="scientific">Enterobacter cancerogenus</name>
    <dbReference type="NCBI Taxonomy" id="69218"/>
    <lineage>
        <taxon>Bacteria</taxon>
        <taxon>Pseudomonadati</taxon>
        <taxon>Pseudomonadota</taxon>
        <taxon>Gammaproteobacteria</taxon>
        <taxon>Enterobacterales</taxon>
        <taxon>Enterobacteriaceae</taxon>
        <taxon>Enterobacter</taxon>
        <taxon>Enterobacter cloacae complex</taxon>
    </lineage>
</organism>
<evidence type="ECO:0000256" key="1">
    <source>
        <dbReference type="ARBA" id="ARBA00001936"/>
    </source>
</evidence>
<keyword evidence="7" id="KW-0598">Phosphotransferase system</keyword>
<dbReference type="GO" id="GO:0005886">
    <property type="term" value="C:plasma membrane"/>
    <property type="evidence" value="ECO:0007669"/>
    <property type="project" value="UniProtKB-SubCell"/>
</dbReference>
<keyword evidence="9 18" id="KW-0479">Metal-binding</keyword>
<dbReference type="PRINTS" id="PR00732">
    <property type="entry name" value="GLHYDRLASE4"/>
</dbReference>
<keyword evidence="15" id="KW-0119">Carbohydrate metabolism</keyword>
<feature type="transmembrane region" description="Helical" evidence="21">
    <location>
        <begin position="129"/>
        <end position="153"/>
    </location>
</feature>
<keyword evidence="6" id="KW-0762">Sugar transport</keyword>
<evidence type="ECO:0000256" key="21">
    <source>
        <dbReference type="SAM" id="Phobius"/>
    </source>
</evidence>
<evidence type="ECO:0000256" key="17">
    <source>
        <dbReference type="PIRSR" id="PIRSR601088-2"/>
    </source>
</evidence>
<dbReference type="InterPro" id="IPR050429">
    <property type="entry name" value="PTS_Glucose_EIICBA"/>
</dbReference>
<dbReference type="AlphaFoldDB" id="A0A484Z7X6"/>
<comment type="cofactor">
    <cofactor evidence="20">
        <name>NAD(+)</name>
        <dbReference type="ChEBI" id="CHEBI:57540"/>
    </cofactor>
    <text evidence="20">Binds 1 NAD(+) per subunit.</text>
</comment>
<keyword evidence="13 21" id="KW-0472">Membrane</keyword>
<dbReference type="PANTHER" id="PTHR30009:SF24">
    <property type="entry name" value="PTS SYSTEM, IIBC COMPONENT"/>
    <property type="match status" value="1"/>
</dbReference>
<evidence type="ECO:0000256" key="16">
    <source>
        <dbReference type="ARBA" id="ARBA00023295"/>
    </source>
</evidence>
<feature type="transmembrane region" description="Helical" evidence="21">
    <location>
        <begin position="89"/>
        <end position="109"/>
    </location>
</feature>
<evidence type="ECO:0000259" key="22">
    <source>
        <dbReference type="PROSITE" id="PS51103"/>
    </source>
</evidence>
<dbReference type="InterPro" id="IPR001088">
    <property type="entry name" value="Glyco_hydro_4"/>
</dbReference>
<feature type="transmembrane region" description="Helical" evidence="21">
    <location>
        <begin position="307"/>
        <end position="325"/>
    </location>
</feature>
<dbReference type="GO" id="GO:0009401">
    <property type="term" value="P:phosphoenolpyruvate-dependent sugar phosphotransferase system"/>
    <property type="evidence" value="ECO:0007669"/>
    <property type="project" value="UniProtKB-KW"/>
</dbReference>
<dbReference type="Pfam" id="PF02056">
    <property type="entry name" value="Glyco_hydro_4"/>
    <property type="match status" value="1"/>
</dbReference>
<keyword evidence="8 21" id="KW-0812">Transmembrane</keyword>
<dbReference type="GO" id="GO:0046872">
    <property type="term" value="F:metal ion binding"/>
    <property type="evidence" value="ECO:0007669"/>
    <property type="project" value="UniProtKB-KW"/>
</dbReference>
<keyword evidence="14 18" id="KW-0464">Manganese</keyword>
<evidence type="ECO:0000256" key="14">
    <source>
        <dbReference type="ARBA" id="ARBA00023211"/>
    </source>
</evidence>
<dbReference type="InterPro" id="IPR036878">
    <property type="entry name" value="Glu_permease_IIB"/>
</dbReference>
<evidence type="ECO:0000256" key="7">
    <source>
        <dbReference type="ARBA" id="ARBA00022683"/>
    </source>
</evidence>
<evidence type="ECO:0000256" key="9">
    <source>
        <dbReference type="ARBA" id="ARBA00022723"/>
    </source>
</evidence>
<keyword evidence="4" id="KW-0813">Transport</keyword>
<evidence type="ECO:0000256" key="6">
    <source>
        <dbReference type="ARBA" id="ARBA00022597"/>
    </source>
</evidence>
<evidence type="ECO:0000256" key="8">
    <source>
        <dbReference type="ARBA" id="ARBA00022692"/>
    </source>
</evidence>
<dbReference type="GO" id="GO:0004553">
    <property type="term" value="F:hydrolase activity, hydrolyzing O-glycosyl compounds"/>
    <property type="evidence" value="ECO:0007669"/>
    <property type="project" value="InterPro"/>
</dbReference>
<keyword evidence="10 20" id="KW-0378">Hydrolase</keyword>
<evidence type="ECO:0000256" key="13">
    <source>
        <dbReference type="ARBA" id="ARBA00023136"/>
    </source>
</evidence>
<dbReference type="GO" id="GO:0016616">
    <property type="term" value="F:oxidoreductase activity, acting on the CH-OH group of donors, NAD or NADP as acceptor"/>
    <property type="evidence" value="ECO:0007669"/>
    <property type="project" value="InterPro"/>
</dbReference>
<dbReference type="InterPro" id="IPR022616">
    <property type="entry name" value="Glyco_hydro_4_C"/>
</dbReference>